<sequence length="223" mass="23856">MADAPEVPSGGARALFESCVNSRQCRRSNPLLRCVDSVCLCPRPHVLTPDARCSAPPRGSSEAPGVLTVLFAAAPTAALVLTLLALGALYSCHRWKRRSQRSSSASTLTGAADNPGEQQSAPQQQPFVHPGSRVNRRFLRSFMACQEYNRARRLGLPLPTEGERRPLATTVCLFREYTTVSSATTLAPDASGERSDRAAAPRLWTSAGRSGGDAGSPTRSRPP</sequence>
<evidence type="ECO:0000313" key="1">
    <source>
        <dbReference type="EMBL" id="KAH7937209.1"/>
    </source>
</evidence>
<accession>A0ACB8C8K3</accession>
<name>A0ACB8C8K3_DERSI</name>
<comment type="caution">
    <text evidence="1">The sequence shown here is derived from an EMBL/GenBank/DDBJ whole genome shotgun (WGS) entry which is preliminary data.</text>
</comment>
<organism evidence="1 2">
    <name type="scientific">Dermacentor silvarum</name>
    <name type="common">Tick</name>
    <dbReference type="NCBI Taxonomy" id="543639"/>
    <lineage>
        <taxon>Eukaryota</taxon>
        <taxon>Metazoa</taxon>
        <taxon>Ecdysozoa</taxon>
        <taxon>Arthropoda</taxon>
        <taxon>Chelicerata</taxon>
        <taxon>Arachnida</taxon>
        <taxon>Acari</taxon>
        <taxon>Parasitiformes</taxon>
        <taxon>Ixodida</taxon>
        <taxon>Ixodoidea</taxon>
        <taxon>Ixodidae</taxon>
        <taxon>Rhipicephalinae</taxon>
        <taxon>Dermacentor</taxon>
    </lineage>
</organism>
<protein>
    <submittedName>
        <fullName evidence="1">Uncharacterized protein</fullName>
    </submittedName>
</protein>
<dbReference type="EMBL" id="CM023477">
    <property type="protein sequence ID" value="KAH7937209.1"/>
    <property type="molecule type" value="Genomic_DNA"/>
</dbReference>
<evidence type="ECO:0000313" key="2">
    <source>
        <dbReference type="Proteomes" id="UP000821865"/>
    </source>
</evidence>
<proteinExistence type="predicted"/>
<gene>
    <name evidence="1" type="ORF">HPB49_008851</name>
</gene>
<keyword evidence="2" id="KW-1185">Reference proteome</keyword>
<reference evidence="1" key="1">
    <citation type="submission" date="2020-05" db="EMBL/GenBank/DDBJ databases">
        <title>Large-scale comparative analyses of tick genomes elucidate their genetic diversity and vector capacities.</title>
        <authorList>
            <person name="Jia N."/>
            <person name="Wang J."/>
            <person name="Shi W."/>
            <person name="Du L."/>
            <person name="Sun Y."/>
            <person name="Zhan W."/>
            <person name="Jiang J."/>
            <person name="Wang Q."/>
            <person name="Zhang B."/>
            <person name="Ji P."/>
            <person name="Sakyi L.B."/>
            <person name="Cui X."/>
            <person name="Yuan T."/>
            <person name="Jiang B."/>
            <person name="Yang W."/>
            <person name="Lam T.T.-Y."/>
            <person name="Chang Q."/>
            <person name="Ding S."/>
            <person name="Wang X."/>
            <person name="Zhu J."/>
            <person name="Ruan X."/>
            <person name="Zhao L."/>
            <person name="Wei J."/>
            <person name="Que T."/>
            <person name="Du C."/>
            <person name="Cheng J."/>
            <person name="Dai P."/>
            <person name="Han X."/>
            <person name="Huang E."/>
            <person name="Gao Y."/>
            <person name="Liu J."/>
            <person name="Shao H."/>
            <person name="Ye R."/>
            <person name="Li L."/>
            <person name="Wei W."/>
            <person name="Wang X."/>
            <person name="Wang C."/>
            <person name="Yang T."/>
            <person name="Huo Q."/>
            <person name="Li W."/>
            <person name="Guo W."/>
            <person name="Chen H."/>
            <person name="Zhou L."/>
            <person name="Ni X."/>
            <person name="Tian J."/>
            <person name="Zhou Y."/>
            <person name="Sheng Y."/>
            <person name="Liu T."/>
            <person name="Pan Y."/>
            <person name="Xia L."/>
            <person name="Li J."/>
            <person name="Zhao F."/>
            <person name="Cao W."/>
        </authorList>
    </citation>
    <scope>NUCLEOTIDE SEQUENCE</scope>
    <source>
        <strain evidence="1">Dsil-2018</strain>
    </source>
</reference>
<dbReference type="Proteomes" id="UP000821865">
    <property type="component" value="Chromosome 8"/>
</dbReference>